<dbReference type="InterPro" id="IPR032710">
    <property type="entry name" value="NTF2-like_dom_sf"/>
</dbReference>
<dbReference type="Pfam" id="PF02151">
    <property type="entry name" value="UVR"/>
    <property type="match status" value="1"/>
</dbReference>
<gene>
    <name evidence="3" type="ORF">HXX76_011760</name>
</gene>
<evidence type="ECO:0000259" key="2">
    <source>
        <dbReference type="PROSITE" id="PS50151"/>
    </source>
</evidence>
<evidence type="ECO:0000313" key="4">
    <source>
        <dbReference type="Proteomes" id="UP000650467"/>
    </source>
</evidence>
<dbReference type="PANTHER" id="PTHR34957">
    <property type="entry name" value="NUCLEAR TRANSPORT FACTOR 2 (NTF2) FAMILY PROTEIN"/>
    <property type="match status" value="1"/>
</dbReference>
<proteinExistence type="predicted"/>
<dbReference type="Gene3D" id="4.10.860.10">
    <property type="entry name" value="UVR domain"/>
    <property type="match status" value="1"/>
</dbReference>
<dbReference type="EMBL" id="JAEHOC010000047">
    <property type="protein sequence ID" value="KAG2426535.1"/>
    <property type="molecule type" value="Genomic_DNA"/>
</dbReference>
<feature type="domain" description="UVR" evidence="2">
    <location>
        <begin position="56"/>
        <end position="91"/>
    </location>
</feature>
<sequence length="218" mass="24187">MQSLRGQGISAQPARPRPKCRSAAAKPAVHVQRLFCASPRRPVSCRSLSLDAEDLDTPIADLEQALKRAVSKEDFKSAARLRDAIQQKQSISKLAVEDANRRFYDAFMSGRVEAMDKVVGEGDHVQVVHPGSATIAGREQVMDSWRAIMRNVRPGAFKVALEDVRVYAREDFGYVTCVEIIDADDSAGRIIATNVFEKQDGVWRIVQHHGSPTVGRFR</sequence>
<keyword evidence="4" id="KW-1185">Reference proteome</keyword>
<reference evidence="3" key="1">
    <citation type="journal article" date="2020" name="bioRxiv">
        <title>Comparative genomics of Chlamydomonas.</title>
        <authorList>
            <person name="Craig R.J."/>
            <person name="Hasan A.R."/>
            <person name="Ness R.W."/>
            <person name="Keightley P.D."/>
        </authorList>
    </citation>
    <scope>NUCLEOTIDE SEQUENCE</scope>
    <source>
        <strain evidence="3">SAG 7.73</strain>
    </source>
</reference>
<protein>
    <recommendedName>
        <fullName evidence="2">UVR domain-containing protein</fullName>
    </recommendedName>
</protein>
<evidence type="ECO:0000313" key="3">
    <source>
        <dbReference type="EMBL" id="KAG2426535.1"/>
    </source>
</evidence>
<dbReference type="Pfam" id="PF13474">
    <property type="entry name" value="SnoaL_3"/>
    <property type="match status" value="1"/>
</dbReference>
<dbReference type="Gene3D" id="3.10.450.50">
    <property type="match status" value="1"/>
</dbReference>
<dbReference type="OrthoDB" id="2335338at2759"/>
<dbReference type="PANTHER" id="PTHR34957:SF1">
    <property type="entry name" value="NUCLEAR TRANSPORT FACTOR 2 (NTF2) FAMILY PROTEIN"/>
    <property type="match status" value="1"/>
</dbReference>
<comment type="caution">
    <text evidence="3">The sequence shown here is derived from an EMBL/GenBank/DDBJ whole genome shotgun (WGS) entry which is preliminary data.</text>
</comment>
<dbReference type="InterPro" id="IPR037401">
    <property type="entry name" value="SnoaL-like"/>
</dbReference>
<accession>A0A835VSU6</accession>
<dbReference type="AlphaFoldDB" id="A0A835VSU6"/>
<dbReference type="Proteomes" id="UP000650467">
    <property type="component" value="Unassembled WGS sequence"/>
</dbReference>
<name>A0A835VSU6_CHLIN</name>
<evidence type="ECO:0000256" key="1">
    <source>
        <dbReference type="SAM" id="MobiDB-lite"/>
    </source>
</evidence>
<dbReference type="FunFam" id="3.10.450.50:FF:000090">
    <property type="entry name" value="Nuclear transport factor 2 (NTF2) family protein"/>
    <property type="match status" value="1"/>
</dbReference>
<feature type="region of interest" description="Disordered" evidence="1">
    <location>
        <begin position="1"/>
        <end position="23"/>
    </location>
</feature>
<dbReference type="PROSITE" id="PS50151">
    <property type="entry name" value="UVR"/>
    <property type="match status" value="1"/>
</dbReference>
<dbReference type="InterPro" id="IPR001943">
    <property type="entry name" value="UVR_dom"/>
</dbReference>
<organism evidence="3 4">
    <name type="scientific">Chlamydomonas incerta</name>
    <dbReference type="NCBI Taxonomy" id="51695"/>
    <lineage>
        <taxon>Eukaryota</taxon>
        <taxon>Viridiplantae</taxon>
        <taxon>Chlorophyta</taxon>
        <taxon>core chlorophytes</taxon>
        <taxon>Chlorophyceae</taxon>
        <taxon>CS clade</taxon>
        <taxon>Chlamydomonadales</taxon>
        <taxon>Chlamydomonadaceae</taxon>
        <taxon>Chlamydomonas</taxon>
    </lineage>
</organism>
<dbReference type="SUPFAM" id="SSF54427">
    <property type="entry name" value="NTF2-like"/>
    <property type="match status" value="1"/>
</dbReference>